<evidence type="ECO:0000313" key="4">
    <source>
        <dbReference type="EMBL" id="TYP57803.1"/>
    </source>
</evidence>
<dbReference type="AlphaFoldDB" id="A0A5S5AX78"/>
<comment type="caution">
    <text evidence="4">The sequence shown here is derived from an EMBL/GenBank/DDBJ whole genome shotgun (WGS) entry which is preliminary data.</text>
</comment>
<dbReference type="Proteomes" id="UP000322294">
    <property type="component" value="Unassembled WGS sequence"/>
</dbReference>
<dbReference type="InterPro" id="IPR029044">
    <property type="entry name" value="Nucleotide-diphossugar_trans"/>
</dbReference>
<dbReference type="EMBL" id="VNHO01000004">
    <property type="protein sequence ID" value="TYP57803.1"/>
    <property type="molecule type" value="Genomic_DNA"/>
</dbReference>
<protein>
    <submittedName>
        <fullName evidence="4">Putative GH43/DUF377 family glycosyl hydrolase</fullName>
    </submittedName>
</protein>
<reference evidence="4 5" key="1">
    <citation type="submission" date="2019-07" db="EMBL/GenBank/DDBJ databases">
        <title>Genomic Encyclopedia of Type Strains, Phase I: the one thousand microbial genomes (KMG-I) project.</title>
        <authorList>
            <person name="Kyrpides N."/>
        </authorList>
    </citation>
    <scope>NUCLEOTIDE SEQUENCE [LARGE SCALE GENOMIC DNA]</scope>
    <source>
        <strain evidence="4 5">DSM 16647</strain>
    </source>
</reference>
<dbReference type="OrthoDB" id="9759709at2"/>
<dbReference type="CDD" id="cd18614">
    <property type="entry name" value="GH130"/>
    <property type="match status" value="1"/>
</dbReference>
<dbReference type="Gene3D" id="2.115.10.20">
    <property type="entry name" value="Glycosyl hydrolase domain, family 43"/>
    <property type="match status" value="1"/>
</dbReference>
<keyword evidence="4" id="KW-0378">Hydrolase</keyword>
<dbReference type="SUPFAM" id="SSF53448">
    <property type="entry name" value="Nucleotide-diphospho-sugar transferases"/>
    <property type="match status" value="1"/>
</dbReference>
<evidence type="ECO:0000256" key="3">
    <source>
        <dbReference type="ARBA" id="ARBA00024356"/>
    </source>
</evidence>
<proteinExistence type="inferred from homology"/>
<gene>
    <name evidence="4" type="ORF">LZ11_00461</name>
</gene>
<dbReference type="PANTHER" id="PTHR34106:SF5">
    <property type="entry name" value="GLYCOSIDASE"/>
    <property type="match status" value="1"/>
</dbReference>
<dbReference type="InterPro" id="IPR023296">
    <property type="entry name" value="Glyco_hydro_beta-prop_sf"/>
</dbReference>
<dbReference type="SUPFAM" id="SSF75005">
    <property type="entry name" value="Arabinanase/levansucrase/invertase"/>
    <property type="match status" value="1"/>
</dbReference>
<dbReference type="GO" id="GO:0016757">
    <property type="term" value="F:glycosyltransferase activity"/>
    <property type="evidence" value="ECO:0007669"/>
    <property type="project" value="UniProtKB-KW"/>
</dbReference>
<accession>A0A5S5AX78</accession>
<name>A0A5S5AX78_9FIRM</name>
<dbReference type="GO" id="GO:0016787">
    <property type="term" value="F:hydrolase activity"/>
    <property type="evidence" value="ECO:0007669"/>
    <property type="project" value="UniProtKB-KW"/>
</dbReference>
<dbReference type="RefSeq" id="WP_148866256.1">
    <property type="nucleotide sequence ID" value="NZ_VNHO01000004.1"/>
</dbReference>
<dbReference type="PANTHER" id="PTHR34106">
    <property type="entry name" value="GLYCOSIDASE"/>
    <property type="match status" value="1"/>
</dbReference>
<dbReference type="Pfam" id="PF04041">
    <property type="entry name" value="Glyco_hydro_130"/>
    <property type="match status" value="1"/>
</dbReference>
<keyword evidence="5" id="KW-1185">Reference proteome</keyword>
<comment type="similarity">
    <text evidence="3">Belongs to the glycosyl hydrolase 130 family.</text>
</comment>
<dbReference type="Gene3D" id="3.90.550.10">
    <property type="entry name" value="Spore Coat Polysaccharide Biosynthesis Protein SpsA, Chain A"/>
    <property type="match status" value="1"/>
</dbReference>
<evidence type="ECO:0000313" key="5">
    <source>
        <dbReference type="Proteomes" id="UP000322294"/>
    </source>
</evidence>
<keyword evidence="1" id="KW-0328">Glycosyltransferase</keyword>
<sequence length="1183" mass="136617">MESKLFYDTLENIKRLIEDKNEVDVVIGIPFCNEKETLKEVVQTARESLNSDGVSKLIVCAGDPAGKETLEFIGRFEEDDLIVFLMPEGVNGRGFSIRAIFEVARFLESDVVLLEADLKKEEDRGLKPASIDRLYKPVMEDYDMVIANFRRHPFENTTGGLLVSPLLTALYGVRISDPLSGIFAISHDLVEDYCSEFDQCQEHIGGYGINPWLVTTALRWGKRICEVNLGAKLSPPSFFDKRNVVFKAVCRALFECIKRDEDLWLKDRDLVKKLEMLGLEKKEVPLPVSCNFESYAASFKESYERYESLFRRILAGELCEALEKLASSEKDVFEFPSELWAKVIYEFLLAYFFRDNVSREDILDALAGVYDGRVAGYVREIHALESALKKTGIDEKDVVYSKAKSLYEDQEQAFIQNGSSFRARWKNRADETRPLITPLDYLEFIPGVPIVLPKKLRGYRGREVHPSEIFKRLQRKYGAAFENYVTNVLNIKEEDPSKIVSGFENFMAELEKIIDSLFPGDLTTEEGTLEMCEKLFRIFPHRKVLCVKWEILRKLLYEFPPRNLLVKMNFRNMRELLDNIDVRDILTLAQFTESAEYFDRLYEWLQDNLRPDSFEEVELLPLILSRKRFPTLNKVGDISKYNRLTARIAVVNLGKGIGGKYPKLRYFTRIAKSIIEAEHFSRIWETYARERKEVGRKFVNSITRHYGKEVFSAHRIFENWHQREFVTRLRKFAKNIAEEGRQEEAQKIMAMTEGYGLSLTLRDGTFLPCSAWTWASFSFKGGEGVPTPLSLHVERDWFNHDLLEEIYREMGYDPWEIMEQVFQLISLGRESQDLRNVLLGIKPPKEEVVIQDLEDWPPAGILKRYEKNPILNPIKEHWWESRYVLNAAALRIKGKVYLLYRAFGQDEVSRIGLAVTDGYNVIERLNRPIFVPGTNEEIKGCEDPRVVIIDDEIIMLYTAYDGVVAQIAAASISVEDFLNRNFDRWKRRGLAFPGLWDKDAILFPEKIEGNYVIYHRIEPSIWVAYSDKLVFPWPHEGHKIIIGPRSGMMWDSLKIGAGAQPIKTRYGWLLIYHGVDYQMVYRLGVILADLNDPGRVLYRSPNPILSPETECELGREGECWVPNVVFTCGAVPAEDKEILDENDEILVYYGAADTNICVATGKVGDLIPEEVRRRLKKRSDVRM</sequence>
<organism evidence="4 5">
    <name type="scientific">Thermosediminibacter litoriperuensis</name>
    <dbReference type="NCBI Taxonomy" id="291989"/>
    <lineage>
        <taxon>Bacteria</taxon>
        <taxon>Bacillati</taxon>
        <taxon>Bacillota</taxon>
        <taxon>Clostridia</taxon>
        <taxon>Thermosediminibacterales</taxon>
        <taxon>Thermosediminibacteraceae</taxon>
        <taxon>Thermosediminibacter</taxon>
    </lineage>
</organism>
<evidence type="ECO:0000256" key="2">
    <source>
        <dbReference type="ARBA" id="ARBA00022679"/>
    </source>
</evidence>
<evidence type="ECO:0000256" key="1">
    <source>
        <dbReference type="ARBA" id="ARBA00022676"/>
    </source>
</evidence>
<dbReference type="InterPro" id="IPR007184">
    <property type="entry name" value="Mannoside_phosphorylase"/>
</dbReference>
<keyword evidence="2" id="KW-0808">Transferase</keyword>